<dbReference type="Proteomes" id="UP000576368">
    <property type="component" value="Unassembled WGS sequence"/>
</dbReference>
<dbReference type="EMBL" id="CP043839">
    <property type="protein sequence ID" value="WOF14123.1"/>
    <property type="molecule type" value="Genomic_DNA"/>
</dbReference>
<organism evidence="1 3">
    <name type="scientific">Butyricimonas paravirosa</name>
    <dbReference type="NCBI Taxonomy" id="1472417"/>
    <lineage>
        <taxon>Bacteria</taxon>
        <taxon>Pseudomonadati</taxon>
        <taxon>Bacteroidota</taxon>
        <taxon>Bacteroidia</taxon>
        <taxon>Bacteroidales</taxon>
        <taxon>Odoribacteraceae</taxon>
        <taxon>Butyricimonas</taxon>
    </lineage>
</organism>
<evidence type="ECO:0000313" key="2">
    <source>
        <dbReference type="EMBL" id="WOF14123.1"/>
    </source>
</evidence>
<dbReference type="AlphaFoldDB" id="A0A7X6BKS6"/>
<dbReference type="EMBL" id="JAATLI010000010">
    <property type="protein sequence ID" value="NJC19406.1"/>
    <property type="molecule type" value="Genomic_DNA"/>
</dbReference>
<evidence type="ECO:0000313" key="4">
    <source>
        <dbReference type="Proteomes" id="UP001302374"/>
    </source>
</evidence>
<gene>
    <name evidence="2" type="ORF">F1644_18480</name>
    <name evidence="1" type="ORF">GGR15_003038</name>
</gene>
<name>A0A7X6BKS6_9BACT</name>
<accession>A0A7X6BKS6</accession>
<protein>
    <recommendedName>
        <fullName evidence="5">DUF4906 domain-containing protein</fullName>
    </recommendedName>
</protein>
<evidence type="ECO:0000313" key="1">
    <source>
        <dbReference type="EMBL" id="NJC19406.1"/>
    </source>
</evidence>
<dbReference type="Proteomes" id="UP001302374">
    <property type="component" value="Chromosome"/>
</dbReference>
<dbReference type="RefSeq" id="WP_168044449.1">
    <property type="nucleotide sequence ID" value="NZ_BMPA01000010.1"/>
</dbReference>
<reference evidence="2 4" key="1">
    <citation type="submission" date="2019-09" db="EMBL/GenBank/DDBJ databases">
        <title>Butyricimonas paravirosa DSM 105722 (=214-4 = JCM 18677 = CCUG 65563).</title>
        <authorList>
            <person name="Le Roy T."/>
            <person name="Cani P.D."/>
        </authorList>
    </citation>
    <scope>NUCLEOTIDE SEQUENCE [LARGE SCALE GENOMIC DNA]</scope>
    <source>
        <strain evidence="2 4">DSM 105722</strain>
    </source>
</reference>
<evidence type="ECO:0000313" key="3">
    <source>
        <dbReference type="Proteomes" id="UP000576368"/>
    </source>
</evidence>
<keyword evidence="4" id="KW-1185">Reference proteome</keyword>
<evidence type="ECO:0008006" key="5">
    <source>
        <dbReference type="Google" id="ProtNLM"/>
    </source>
</evidence>
<dbReference type="GeneID" id="86893325"/>
<reference evidence="1 3" key="2">
    <citation type="submission" date="2020-03" db="EMBL/GenBank/DDBJ databases">
        <title>Genomic Encyclopedia of Type Strains, Phase IV (KMG-IV): sequencing the most valuable type-strain genomes for metagenomic binning, comparative biology and taxonomic classification.</title>
        <authorList>
            <person name="Goeker M."/>
        </authorList>
    </citation>
    <scope>NUCLEOTIDE SEQUENCE [LARGE SCALE GENOMIC DNA]</scope>
    <source>
        <strain evidence="1 3">DSM 105722</strain>
    </source>
</reference>
<sequence>MYKYRYILVLFTLLLSFSTCSIREEERGGPVVTEEKIRFELFTRIGAYGLPVSRAGADETNVDQRPWVLVFRGTNGDAEFVEAVQADELNGKTYVYLTEQTVACRLLILANQSSGFYVGNTLYAFTAENFNTCLKNKTLTYASENLLTAALTDPQTTVPYVGQKLPMSDLVDVTKIDASVTIPQVQLKRVVGKIIVRNTDPDFVLEGITTVTNVAKESRLYNLNGTLKQSIGAGNLVEYRVDNLYSSNIANAETIVVGEQTTGNNPLYVYETHTLSNNTYLIIRGRYMNDPFFYKMALVDDHLDMLNLQRNTEYIFTITSVKGMGYGTIADVKASLASNTNLNYTILVQDQAGYEIMSNNEYYLGVTNSHFEIYASAGTSDTYTAFTMITDCKTEFPDKRTITSLTSGLEIVSPANGRIPVSTDSPYEVKIKMLAGFTSGEIELYLGNLRKVITVRRNDMLSGVARVINQFIDNGYYVSAQVEDYASHTWLKLSPGEGGVRNDPDYIYVDDGKINLNVERNGSGKRVGVVYVAVGKGSTQRIKVYITQAVIAS</sequence>
<proteinExistence type="predicted"/>